<keyword evidence="4" id="KW-1185">Reference proteome</keyword>
<dbReference type="GO" id="GO:0006351">
    <property type="term" value="P:DNA-templated transcription"/>
    <property type="evidence" value="ECO:0007669"/>
    <property type="project" value="InterPro"/>
</dbReference>
<evidence type="ECO:0000259" key="2">
    <source>
        <dbReference type="SMART" id="SM00661"/>
    </source>
</evidence>
<feature type="domain" description="DNA-directed RNA polymerase II subunit RPB9-like zinc ribbon" evidence="2">
    <location>
        <begin position="2"/>
        <end position="56"/>
    </location>
</feature>
<dbReference type="Proteomes" id="UP000015105">
    <property type="component" value="Chromosome 6D"/>
</dbReference>
<dbReference type="InterPro" id="IPR001529">
    <property type="entry name" value="Zn_ribbon_RPB9"/>
</dbReference>
<dbReference type="AlphaFoldDB" id="A0A453P9L5"/>
<feature type="region of interest" description="Disordered" evidence="1">
    <location>
        <begin position="49"/>
        <end position="95"/>
    </location>
</feature>
<reference evidence="4" key="2">
    <citation type="journal article" date="2017" name="Nat. Plants">
        <title>The Aegilops tauschii genome reveals multiple impacts of transposons.</title>
        <authorList>
            <person name="Zhao G."/>
            <person name="Zou C."/>
            <person name="Li K."/>
            <person name="Wang K."/>
            <person name="Li T."/>
            <person name="Gao L."/>
            <person name="Zhang X."/>
            <person name="Wang H."/>
            <person name="Yang Z."/>
            <person name="Liu X."/>
            <person name="Jiang W."/>
            <person name="Mao L."/>
            <person name="Kong X."/>
            <person name="Jiao Y."/>
            <person name="Jia J."/>
        </authorList>
    </citation>
    <scope>NUCLEOTIDE SEQUENCE [LARGE SCALE GENOMIC DNA]</scope>
    <source>
        <strain evidence="4">cv. AL8/78</strain>
    </source>
</reference>
<evidence type="ECO:0000313" key="3">
    <source>
        <dbReference type="EnsemblPlants" id="AET6Gv20658000.3"/>
    </source>
</evidence>
<accession>A0A453P9L5</accession>
<reference evidence="3" key="5">
    <citation type="journal article" date="2021" name="G3 (Bethesda)">
        <title>Aegilops tauschii genome assembly Aet v5.0 features greater sequence contiguity and improved annotation.</title>
        <authorList>
            <person name="Wang L."/>
            <person name="Zhu T."/>
            <person name="Rodriguez J.C."/>
            <person name="Deal K.R."/>
            <person name="Dubcovsky J."/>
            <person name="McGuire P.E."/>
            <person name="Lux T."/>
            <person name="Spannagl M."/>
            <person name="Mayer K.F.X."/>
            <person name="Baldrich P."/>
            <person name="Meyers B.C."/>
            <person name="Huo N."/>
            <person name="Gu Y.Q."/>
            <person name="Zhou H."/>
            <person name="Devos K.M."/>
            <person name="Bennetzen J.L."/>
            <person name="Unver T."/>
            <person name="Budak H."/>
            <person name="Gulick P.J."/>
            <person name="Galiba G."/>
            <person name="Kalapos B."/>
            <person name="Nelson D.R."/>
            <person name="Li P."/>
            <person name="You F.M."/>
            <person name="Luo M.C."/>
            <person name="Dvorak J."/>
        </authorList>
    </citation>
    <scope>NUCLEOTIDE SEQUENCE [LARGE SCALE GENOMIC DNA]</scope>
    <source>
        <strain evidence="3">cv. AL8/78</strain>
    </source>
</reference>
<reference evidence="3" key="4">
    <citation type="submission" date="2019-03" db="UniProtKB">
        <authorList>
            <consortium name="EnsemblPlants"/>
        </authorList>
    </citation>
    <scope>IDENTIFICATION</scope>
</reference>
<protein>
    <recommendedName>
        <fullName evidence="2">DNA-directed RNA polymerase II subunit RPB9-like zinc ribbon domain-containing protein</fullName>
    </recommendedName>
</protein>
<sequence>MDFCPACGMLLQIQPATGGHRLRLFCPTCPYVCPIKNKIVKKARLVKREVESAESAPKTDGEPKESAPKTDGEPKADGQLKQSAPKTEGELFTLL</sequence>
<evidence type="ECO:0000313" key="4">
    <source>
        <dbReference type="Proteomes" id="UP000015105"/>
    </source>
</evidence>
<dbReference type="SMART" id="SM00661">
    <property type="entry name" value="RPOL9"/>
    <property type="match status" value="1"/>
</dbReference>
<proteinExistence type="predicted"/>
<organism evidence="3 4">
    <name type="scientific">Aegilops tauschii subsp. strangulata</name>
    <name type="common">Goatgrass</name>
    <dbReference type="NCBI Taxonomy" id="200361"/>
    <lineage>
        <taxon>Eukaryota</taxon>
        <taxon>Viridiplantae</taxon>
        <taxon>Streptophyta</taxon>
        <taxon>Embryophyta</taxon>
        <taxon>Tracheophyta</taxon>
        <taxon>Spermatophyta</taxon>
        <taxon>Magnoliopsida</taxon>
        <taxon>Liliopsida</taxon>
        <taxon>Poales</taxon>
        <taxon>Poaceae</taxon>
        <taxon>BOP clade</taxon>
        <taxon>Pooideae</taxon>
        <taxon>Triticodae</taxon>
        <taxon>Triticeae</taxon>
        <taxon>Triticinae</taxon>
        <taxon>Aegilops</taxon>
    </lineage>
</organism>
<dbReference type="EnsemblPlants" id="AET6Gv20658000.3">
    <property type="protein sequence ID" value="AET6Gv20658000.3"/>
    <property type="gene ID" value="AET6Gv20658000"/>
</dbReference>
<dbReference type="Gramene" id="AET6Gv20658000.3">
    <property type="protein sequence ID" value="AET6Gv20658000.3"/>
    <property type="gene ID" value="AET6Gv20658000"/>
</dbReference>
<evidence type="ECO:0000256" key="1">
    <source>
        <dbReference type="SAM" id="MobiDB-lite"/>
    </source>
</evidence>
<reference evidence="4" key="1">
    <citation type="journal article" date="2014" name="Science">
        <title>Ancient hybridizations among the ancestral genomes of bread wheat.</title>
        <authorList>
            <consortium name="International Wheat Genome Sequencing Consortium,"/>
            <person name="Marcussen T."/>
            <person name="Sandve S.R."/>
            <person name="Heier L."/>
            <person name="Spannagl M."/>
            <person name="Pfeifer M."/>
            <person name="Jakobsen K.S."/>
            <person name="Wulff B.B."/>
            <person name="Steuernagel B."/>
            <person name="Mayer K.F."/>
            <person name="Olsen O.A."/>
        </authorList>
    </citation>
    <scope>NUCLEOTIDE SEQUENCE [LARGE SCALE GENOMIC DNA]</scope>
    <source>
        <strain evidence="4">cv. AL8/78</strain>
    </source>
</reference>
<name>A0A453P9L5_AEGTS</name>
<dbReference type="STRING" id="200361.A0A453P9L5"/>
<feature type="compositionally biased region" description="Basic and acidic residues" evidence="1">
    <location>
        <begin position="49"/>
        <end position="78"/>
    </location>
</feature>
<reference evidence="3" key="3">
    <citation type="journal article" date="2017" name="Nature">
        <title>Genome sequence of the progenitor of the wheat D genome Aegilops tauschii.</title>
        <authorList>
            <person name="Luo M.C."/>
            <person name="Gu Y.Q."/>
            <person name="Puiu D."/>
            <person name="Wang H."/>
            <person name="Twardziok S.O."/>
            <person name="Deal K.R."/>
            <person name="Huo N."/>
            <person name="Zhu T."/>
            <person name="Wang L."/>
            <person name="Wang Y."/>
            <person name="McGuire P.E."/>
            <person name="Liu S."/>
            <person name="Long H."/>
            <person name="Ramasamy R.K."/>
            <person name="Rodriguez J.C."/>
            <person name="Van S.L."/>
            <person name="Yuan L."/>
            <person name="Wang Z."/>
            <person name="Xia Z."/>
            <person name="Xiao L."/>
            <person name="Anderson O.D."/>
            <person name="Ouyang S."/>
            <person name="Liang Y."/>
            <person name="Zimin A.V."/>
            <person name="Pertea G."/>
            <person name="Qi P."/>
            <person name="Bennetzen J.L."/>
            <person name="Dai X."/>
            <person name="Dawson M.W."/>
            <person name="Muller H.G."/>
            <person name="Kugler K."/>
            <person name="Rivarola-Duarte L."/>
            <person name="Spannagl M."/>
            <person name="Mayer K.F.X."/>
            <person name="Lu F.H."/>
            <person name="Bevan M.W."/>
            <person name="Leroy P."/>
            <person name="Li P."/>
            <person name="You F.M."/>
            <person name="Sun Q."/>
            <person name="Liu Z."/>
            <person name="Lyons E."/>
            <person name="Wicker T."/>
            <person name="Salzberg S.L."/>
            <person name="Devos K.M."/>
            <person name="Dvorak J."/>
        </authorList>
    </citation>
    <scope>NUCLEOTIDE SEQUENCE [LARGE SCALE GENOMIC DNA]</scope>
    <source>
        <strain evidence="3">cv. AL8/78</strain>
    </source>
</reference>